<comment type="caution">
    <text evidence="1">The sequence shown here is derived from an EMBL/GenBank/DDBJ whole genome shotgun (WGS) entry which is preliminary data.</text>
</comment>
<reference evidence="1 2" key="1">
    <citation type="submission" date="2020-08" db="EMBL/GenBank/DDBJ databases">
        <title>Genomic Encyclopedia of Type Strains, Phase IV (KMG-IV): sequencing the most valuable type-strain genomes for metagenomic binning, comparative biology and taxonomic classification.</title>
        <authorList>
            <person name="Goeker M."/>
        </authorList>
    </citation>
    <scope>NUCLEOTIDE SEQUENCE [LARGE SCALE GENOMIC DNA]</scope>
    <source>
        <strain evidence="1 2">DSM 5391</strain>
    </source>
</reference>
<accession>A0A7X0LY26</accession>
<dbReference type="EMBL" id="JACHGK010000016">
    <property type="protein sequence ID" value="MBB6447072.1"/>
    <property type="molecule type" value="Genomic_DNA"/>
</dbReference>
<dbReference type="RefSeq" id="WP_184528645.1">
    <property type="nucleotide sequence ID" value="NZ_JACHGK010000016.1"/>
</dbReference>
<name>A0A7X0LY26_9BACI</name>
<proteinExistence type="predicted"/>
<evidence type="ECO:0008006" key="3">
    <source>
        <dbReference type="Google" id="ProtNLM"/>
    </source>
</evidence>
<dbReference type="Proteomes" id="UP000531594">
    <property type="component" value="Unassembled WGS sequence"/>
</dbReference>
<evidence type="ECO:0000313" key="1">
    <source>
        <dbReference type="EMBL" id="MBB6447072.1"/>
    </source>
</evidence>
<sequence>MNVERIYKNEISLEEIITDLINIQIDQLVKSLYAKDITTTSHDEGSVQS</sequence>
<gene>
    <name evidence="1" type="ORF">HNR53_003749</name>
</gene>
<organism evidence="1 2">
    <name type="scientific">Bacillus benzoevorans</name>
    <dbReference type="NCBI Taxonomy" id="1456"/>
    <lineage>
        <taxon>Bacteria</taxon>
        <taxon>Bacillati</taxon>
        <taxon>Bacillota</taxon>
        <taxon>Bacilli</taxon>
        <taxon>Bacillales</taxon>
        <taxon>Bacillaceae</taxon>
        <taxon>Bacillus</taxon>
    </lineage>
</organism>
<evidence type="ECO:0000313" key="2">
    <source>
        <dbReference type="Proteomes" id="UP000531594"/>
    </source>
</evidence>
<protein>
    <recommendedName>
        <fullName evidence="3">Transposase</fullName>
    </recommendedName>
</protein>
<keyword evidence="2" id="KW-1185">Reference proteome</keyword>
<dbReference type="AlphaFoldDB" id="A0A7X0LY26"/>